<proteinExistence type="predicted"/>
<comment type="caution">
    <text evidence="2">The sequence shown here is derived from an EMBL/GenBank/DDBJ whole genome shotgun (WGS) entry which is preliminary data.</text>
</comment>
<organism evidence="2 3">
    <name type="scientific">Corallococcus aberystwythensis</name>
    <dbReference type="NCBI Taxonomy" id="2316722"/>
    <lineage>
        <taxon>Bacteria</taxon>
        <taxon>Pseudomonadati</taxon>
        <taxon>Myxococcota</taxon>
        <taxon>Myxococcia</taxon>
        <taxon>Myxococcales</taxon>
        <taxon>Cystobacterineae</taxon>
        <taxon>Myxococcaceae</taxon>
        <taxon>Corallococcus</taxon>
    </lineage>
</organism>
<dbReference type="Proteomes" id="UP000267003">
    <property type="component" value="Unassembled WGS sequence"/>
</dbReference>
<name>A0A3A8R7E3_9BACT</name>
<feature type="region of interest" description="Disordered" evidence="1">
    <location>
        <begin position="1"/>
        <end position="23"/>
    </location>
</feature>
<dbReference type="AlphaFoldDB" id="A0A3A8R7E3"/>
<keyword evidence="3" id="KW-1185">Reference proteome</keyword>
<reference evidence="3" key="1">
    <citation type="submission" date="2018-09" db="EMBL/GenBank/DDBJ databases">
        <authorList>
            <person name="Livingstone P.G."/>
            <person name="Whitworth D.E."/>
        </authorList>
    </citation>
    <scope>NUCLEOTIDE SEQUENCE [LARGE SCALE GENOMIC DNA]</scope>
    <source>
        <strain evidence="3">AB050A</strain>
    </source>
</reference>
<evidence type="ECO:0000256" key="1">
    <source>
        <dbReference type="SAM" id="MobiDB-lite"/>
    </source>
</evidence>
<evidence type="ECO:0000313" key="3">
    <source>
        <dbReference type="Proteomes" id="UP000267003"/>
    </source>
</evidence>
<sequence>MPPVCPSDVERGGTWGHGVGRNGMTNPREIKAMAGNSASCLRFPIALPTGSSPVLLATEKGPESKGSGPFAFPAAFVAPPSSSVGTRLGTAGIESATASWGSAAAFASASRLARMEALAGTTTRLPIQQKKPRVG</sequence>
<dbReference type="EMBL" id="RAWK01000017">
    <property type="protein sequence ID" value="RKH73182.1"/>
    <property type="molecule type" value="Genomic_DNA"/>
</dbReference>
<protein>
    <submittedName>
        <fullName evidence="2">Uncharacterized protein</fullName>
    </submittedName>
</protein>
<gene>
    <name evidence="2" type="ORF">D7W81_04695</name>
</gene>
<evidence type="ECO:0000313" key="2">
    <source>
        <dbReference type="EMBL" id="RKH73182.1"/>
    </source>
</evidence>
<accession>A0A3A8R7E3</accession>